<sequence>MDPTHVDNFWSYCGGVGVVSKKLALHRNADTLSLMAGEPIKRGSPIISVPYTSVLNCQTVRGDCLPRGLPPATKMVRFLTRRHRMDFITAHSLWLASFVALSRCPWGTPSKFAPLFVDSLTPKPPYTSRPQVMEDHLHLIDAVLQFFFQRNRIPRKRLPSLELLSNSCEIVRQRSLILPLNGAPSAPDTLSDFLSTDTSLRVLPSLVPAIDLVRPSPNSDESRDNCELYTCVASEFVSPSTRRRLVLEVAPFASRRVVLCALKDLKEGDELFMGLEHEASQ</sequence>
<dbReference type="InterPro" id="IPR046341">
    <property type="entry name" value="SET_dom_sf"/>
</dbReference>
<protein>
    <recommendedName>
        <fullName evidence="3">SET domain-containing protein</fullName>
    </recommendedName>
</protein>
<dbReference type="OrthoDB" id="275765at2759"/>
<accession>S9W0Q5</accession>
<dbReference type="Gene3D" id="3.90.1410.10">
    <property type="entry name" value="set domain protein methyltransferase, domain 1"/>
    <property type="match status" value="1"/>
</dbReference>
<evidence type="ECO:0008006" key="3">
    <source>
        <dbReference type="Google" id="ProtNLM"/>
    </source>
</evidence>
<gene>
    <name evidence="1" type="ORF">STCU_02513</name>
</gene>
<dbReference type="Proteomes" id="UP000015354">
    <property type="component" value="Unassembled WGS sequence"/>
</dbReference>
<name>S9W0Q5_9TRYP</name>
<dbReference type="SUPFAM" id="SSF82199">
    <property type="entry name" value="SET domain"/>
    <property type="match status" value="1"/>
</dbReference>
<dbReference type="EMBL" id="ATMH01002513">
    <property type="protein sequence ID" value="EPY33051.1"/>
    <property type="molecule type" value="Genomic_DNA"/>
</dbReference>
<organism evidence="1 2">
    <name type="scientific">Strigomonas culicis</name>
    <dbReference type="NCBI Taxonomy" id="28005"/>
    <lineage>
        <taxon>Eukaryota</taxon>
        <taxon>Discoba</taxon>
        <taxon>Euglenozoa</taxon>
        <taxon>Kinetoplastea</taxon>
        <taxon>Metakinetoplastina</taxon>
        <taxon>Trypanosomatida</taxon>
        <taxon>Trypanosomatidae</taxon>
        <taxon>Strigomonadinae</taxon>
        <taxon>Strigomonas</taxon>
    </lineage>
</organism>
<evidence type="ECO:0000313" key="2">
    <source>
        <dbReference type="Proteomes" id="UP000015354"/>
    </source>
</evidence>
<keyword evidence="2" id="KW-1185">Reference proteome</keyword>
<evidence type="ECO:0000313" key="1">
    <source>
        <dbReference type="EMBL" id="EPY33051.1"/>
    </source>
</evidence>
<dbReference type="AlphaFoldDB" id="S9W0Q5"/>
<proteinExistence type="predicted"/>
<comment type="caution">
    <text evidence="1">The sequence shown here is derived from an EMBL/GenBank/DDBJ whole genome shotgun (WGS) entry which is preliminary data.</text>
</comment>
<reference evidence="1 2" key="1">
    <citation type="journal article" date="2013" name="PLoS ONE">
        <title>Predicting the Proteins of Angomonas deanei, Strigomonas culicis and Their Respective Endosymbionts Reveals New Aspects of the Trypanosomatidae Family.</title>
        <authorList>
            <person name="Motta M.C."/>
            <person name="Martins A.C."/>
            <person name="de Souza S.S."/>
            <person name="Catta-Preta C.M."/>
            <person name="Silva R."/>
            <person name="Klein C.C."/>
            <person name="de Almeida L.G."/>
            <person name="de Lima Cunha O."/>
            <person name="Ciapina L.P."/>
            <person name="Brocchi M."/>
            <person name="Colabardini A.C."/>
            <person name="de Araujo Lima B."/>
            <person name="Machado C.R."/>
            <person name="de Almeida Soares C.M."/>
            <person name="Probst C.M."/>
            <person name="de Menezes C.B."/>
            <person name="Thompson C.E."/>
            <person name="Bartholomeu D.C."/>
            <person name="Gradia D.F."/>
            <person name="Pavoni D.P."/>
            <person name="Grisard E.C."/>
            <person name="Fantinatti-Garboggini F."/>
            <person name="Marchini F.K."/>
            <person name="Rodrigues-Luiz G.F."/>
            <person name="Wagner G."/>
            <person name="Goldman G.H."/>
            <person name="Fietto J.L."/>
            <person name="Elias M.C."/>
            <person name="Goldman M.H."/>
            <person name="Sagot M.F."/>
            <person name="Pereira M."/>
            <person name="Stoco P.H."/>
            <person name="de Mendonca-Neto R.P."/>
            <person name="Teixeira S.M."/>
            <person name="Maciel T.E."/>
            <person name="de Oliveira Mendes T.A."/>
            <person name="Urmenyi T.P."/>
            <person name="de Souza W."/>
            <person name="Schenkman S."/>
            <person name="de Vasconcelos A.T."/>
        </authorList>
    </citation>
    <scope>NUCLEOTIDE SEQUENCE [LARGE SCALE GENOMIC DNA]</scope>
</reference>